<dbReference type="AlphaFoldDB" id="A0A239BRP4"/>
<keyword evidence="3" id="KW-0813">Transport</keyword>
<dbReference type="InterPro" id="IPR027470">
    <property type="entry name" value="Cation_efflux_CTD"/>
</dbReference>
<evidence type="ECO:0000256" key="5">
    <source>
        <dbReference type="ARBA" id="ARBA00022989"/>
    </source>
</evidence>
<feature type="domain" description="Cation efflux protein cytoplasmic" evidence="9">
    <location>
        <begin position="402"/>
        <end position="474"/>
    </location>
</feature>
<accession>A0A239BRP4</accession>
<feature type="transmembrane region" description="Helical" evidence="7">
    <location>
        <begin position="21"/>
        <end position="44"/>
    </location>
</feature>
<dbReference type="Gene3D" id="1.20.1510.10">
    <property type="entry name" value="Cation efflux protein transmembrane domain"/>
    <property type="match status" value="1"/>
</dbReference>
<dbReference type="OrthoDB" id="9806522at2"/>
<feature type="domain" description="Cation efflux protein transmembrane" evidence="8">
    <location>
        <begin position="22"/>
        <end position="225"/>
    </location>
</feature>
<evidence type="ECO:0000313" key="11">
    <source>
        <dbReference type="Proteomes" id="UP000198324"/>
    </source>
</evidence>
<keyword evidence="5 7" id="KW-1133">Transmembrane helix</keyword>
<gene>
    <name evidence="10" type="ORF">SAMN04488503_2763</name>
</gene>
<dbReference type="GO" id="GO:0015093">
    <property type="term" value="F:ferrous iron transmembrane transporter activity"/>
    <property type="evidence" value="ECO:0007669"/>
    <property type="project" value="TreeGrafter"/>
</dbReference>
<dbReference type="Gene3D" id="3.30.70.1350">
    <property type="entry name" value="Cation efflux protein, cytoplasmic domain"/>
    <property type="match status" value="3"/>
</dbReference>
<dbReference type="GO" id="GO:0015341">
    <property type="term" value="F:zinc efflux antiporter activity"/>
    <property type="evidence" value="ECO:0007669"/>
    <property type="project" value="TreeGrafter"/>
</dbReference>
<evidence type="ECO:0000259" key="9">
    <source>
        <dbReference type="Pfam" id="PF16916"/>
    </source>
</evidence>
<evidence type="ECO:0000256" key="7">
    <source>
        <dbReference type="SAM" id="Phobius"/>
    </source>
</evidence>
<reference evidence="10 11" key="1">
    <citation type="submission" date="2017-06" db="EMBL/GenBank/DDBJ databases">
        <authorList>
            <person name="Kim H.J."/>
            <person name="Triplett B.A."/>
        </authorList>
    </citation>
    <scope>NUCLEOTIDE SEQUENCE [LARGE SCALE GENOMIC DNA]</scope>
    <source>
        <strain evidence="10 11">DSM 13116</strain>
    </source>
</reference>
<evidence type="ECO:0000313" key="10">
    <source>
        <dbReference type="EMBL" id="SNS10620.1"/>
    </source>
</evidence>
<dbReference type="GO" id="GO:0005886">
    <property type="term" value="C:plasma membrane"/>
    <property type="evidence" value="ECO:0007669"/>
    <property type="project" value="TreeGrafter"/>
</dbReference>
<dbReference type="Proteomes" id="UP000198324">
    <property type="component" value="Unassembled WGS sequence"/>
</dbReference>
<comment type="similarity">
    <text evidence="2">Belongs to the cation diffusion facilitator (CDF) transporter (TC 2.A.4) family.</text>
</comment>
<evidence type="ECO:0000256" key="2">
    <source>
        <dbReference type="ARBA" id="ARBA00008114"/>
    </source>
</evidence>
<evidence type="ECO:0000256" key="4">
    <source>
        <dbReference type="ARBA" id="ARBA00022692"/>
    </source>
</evidence>
<dbReference type="EMBL" id="FZOC01000006">
    <property type="protein sequence ID" value="SNS10620.1"/>
    <property type="molecule type" value="Genomic_DNA"/>
</dbReference>
<evidence type="ECO:0000256" key="1">
    <source>
        <dbReference type="ARBA" id="ARBA00004141"/>
    </source>
</evidence>
<dbReference type="InterPro" id="IPR027469">
    <property type="entry name" value="Cation_efflux_TMD_sf"/>
</dbReference>
<sequence>MSDTALQSDAQAQREKHSAALSSVVAALALTALKIVVGVGSGSLGVLSEAAHSALDLVAAGMTLYAVRLSARPPDHRHPYGHGKVENLSALAETLLLLATCAWIAVEAVERLLHPVPVQASVWAVGVMLVSIAVDYTRSRMLLAAAKKHNSQALMADGLHFATDIWSSLVVLAGLLALALAERLDPASPLAPWLNRADSLAALAVSGIVLWVSLRLGRQAVDVLLDAGVEDAQDGVGRAVAALPEVLSVGRVRVRQSGPQAFVDMLLSVRVGLGVEEAHEVARQAREAAQGVVPGAEVLVELSPGQDGPAGLLERAQALAGRFGLAVHDLDLRTVSGELVLNLHAEVPESLTLAQAHERVSALEDAIRREMGGMGRVTTHIEPVGAHPEPAPDDPESAGILRRAVAEVVEQTPGVCDMHGLSILRSGARLSASFHCRMDADTPIVQAHERASALEAALRTRLPQLVRVTIHMEPGESA</sequence>
<evidence type="ECO:0000256" key="3">
    <source>
        <dbReference type="ARBA" id="ARBA00022448"/>
    </source>
</evidence>
<evidence type="ECO:0000256" key="6">
    <source>
        <dbReference type="ARBA" id="ARBA00023136"/>
    </source>
</evidence>
<feature type="transmembrane region" description="Helical" evidence="7">
    <location>
        <begin position="88"/>
        <end position="106"/>
    </location>
</feature>
<comment type="subcellular location">
    <subcellularLocation>
        <location evidence="1">Membrane</location>
        <topology evidence="1">Multi-pass membrane protein</topology>
    </subcellularLocation>
</comment>
<feature type="transmembrane region" description="Helical" evidence="7">
    <location>
        <begin position="118"/>
        <end position="137"/>
    </location>
</feature>
<dbReference type="RefSeq" id="WP_089274966.1">
    <property type="nucleotide sequence ID" value="NZ_FZOC01000006.1"/>
</dbReference>
<dbReference type="PANTHER" id="PTHR43840:SF15">
    <property type="entry name" value="MITOCHONDRIAL METAL TRANSPORTER 1-RELATED"/>
    <property type="match status" value="1"/>
</dbReference>
<dbReference type="GO" id="GO:0006882">
    <property type="term" value="P:intracellular zinc ion homeostasis"/>
    <property type="evidence" value="ECO:0007669"/>
    <property type="project" value="TreeGrafter"/>
</dbReference>
<dbReference type="Pfam" id="PF16916">
    <property type="entry name" value="ZT_dimer"/>
    <property type="match status" value="3"/>
</dbReference>
<dbReference type="SUPFAM" id="SSF161111">
    <property type="entry name" value="Cation efflux protein transmembrane domain-like"/>
    <property type="match status" value="1"/>
</dbReference>
<proteinExistence type="inferred from homology"/>
<protein>
    <submittedName>
        <fullName evidence="10">Cation diffusion facilitator family transporter</fullName>
    </submittedName>
</protein>
<dbReference type="InterPro" id="IPR036837">
    <property type="entry name" value="Cation_efflux_CTD_sf"/>
</dbReference>
<evidence type="ECO:0000259" key="8">
    <source>
        <dbReference type="Pfam" id="PF01545"/>
    </source>
</evidence>
<dbReference type="InterPro" id="IPR058533">
    <property type="entry name" value="Cation_efflux_TM"/>
</dbReference>
<feature type="transmembrane region" description="Helical" evidence="7">
    <location>
        <begin position="158"/>
        <end position="181"/>
    </location>
</feature>
<keyword evidence="6 7" id="KW-0472">Membrane</keyword>
<keyword evidence="4 7" id="KW-0812">Transmembrane</keyword>
<dbReference type="InterPro" id="IPR002524">
    <property type="entry name" value="Cation_efflux"/>
</dbReference>
<dbReference type="NCBIfam" id="TIGR01297">
    <property type="entry name" value="CDF"/>
    <property type="match status" value="1"/>
</dbReference>
<dbReference type="Pfam" id="PF01545">
    <property type="entry name" value="Cation_efflux"/>
    <property type="match status" value="1"/>
</dbReference>
<organism evidence="10 11">
    <name type="scientific">Humidesulfovibrio mexicanus</name>
    <dbReference type="NCBI Taxonomy" id="147047"/>
    <lineage>
        <taxon>Bacteria</taxon>
        <taxon>Pseudomonadati</taxon>
        <taxon>Thermodesulfobacteriota</taxon>
        <taxon>Desulfovibrionia</taxon>
        <taxon>Desulfovibrionales</taxon>
        <taxon>Desulfovibrionaceae</taxon>
        <taxon>Humidesulfovibrio</taxon>
    </lineage>
</organism>
<feature type="transmembrane region" description="Helical" evidence="7">
    <location>
        <begin position="50"/>
        <end position="67"/>
    </location>
</feature>
<dbReference type="GO" id="GO:0015086">
    <property type="term" value="F:cadmium ion transmembrane transporter activity"/>
    <property type="evidence" value="ECO:0007669"/>
    <property type="project" value="TreeGrafter"/>
</dbReference>
<keyword evidence="11" id="KW-1185">Reference proteome</keyword>
<feature type="domain" description="Cation efflux protein cytoplasmic" evidence="9">
    <location>
        <begin position="234"/>
        <end position="304"/>
    </location>
</feature>
<dbReference type="InterPro" id="IPR050291">
    <property type="entry name" value="CDF_Transporter"/>
</dbReference>
<feature type="domain" description="Cation efflux protein cytoplasmic" evidence="9">
    <location>
        <begin position="326"/>
        <end position="383"/>
    </location>
</feature>
<dbReference type="SUPFAM" id="SSF160240">
    <property type="entry name" value="Cation efflux protein cytoplasmic domain-like"/>
    <property type="match status" value="3"/>
</dbReference>
<dbReference type="PANTHER" id="PTHR43840">
    <property type="entry name" value="MITOCHONDRIAL METAL TRANSPORTER 1-RELATED"/>
    <property type="match status" value="1"/>
</dbReference>
<name>A0A239BRP4_9BACT</name>